<dbReference type="Pfam" id="PF00903">
    <property type="entry name" value="Glyoxalase"/>
    <property type="match status" value="1"/>
</dbReference>
<dbReference type="InterPro" id="IPR037523">
    <property type="entry name" value="VOC_core"/>
</dbReference>
<dbReference type="InterPro" id="IPR029068">
    <property type="entry name" value="Glyas_Bleomycin-R_OHBP_Dase"/>
</dbReference>
<dbReference type="PATRIC" id="fig|1121362.3.peg.1799"/>
<dbReference type="HOGENOM" id="CLU_046006_13_1_11"/>
<keyword evidence="3" id="KW-1185">Reference proteome</keyword>
<proteinExistence type="predicted"/>
<dbReference type="KEGG" id="chn:A605_08915"/>
<dbReference type="AlphaFoldDB" id="M1NZ37"/>
<name>M1NZ37_9CORY</name>
<protein>
    <submittedName>
        <fullName evidence="2">Glyoxalase/bleomycin resistance protein</fullName>
    </submittedName>
</protein>
<dbReference type="RefSeq" id="WP_015401204.1">
    <property type="nucleotide sequence ID" value="NC_020302.1"/>
</dbReference>
<dbReference type="Proteomes" id="UP000011723">
    <property type="component" value="Chromosome"/>
</dbReference>
<accession>M1NZ37</accession>
<organism evidence="2 3">
    <name type="scientific">Corynebacterium halotolerans YIM 70093 = DSM 44683</name>
    <dbReference type="NCBI Taxonomy" id="1121362"/>
    <lineage>
        <taxon>Bacteria</taxon>
        <taxon>Bacillati</taxon>
        <taxon>Actinomycetota</taxon>
        <taxon>Actinomycetes</taxon>
        <taxon>Mycobacteriales</taxon>
        <taxon>Corynebacteriaceae</taxon>
        <taxon>Corynebacterium</taxon>
    </lineage>
</organism>
<dbReference type="PROSITE" id="PS51819">
    <property type="entry name" value="VOC"/>
    <property type="match status" value="1"/>
</dbReference>
<sequence length="133" mass="14067">MITSVYPVIMTDDPGSVASFFCTHFGFEAVFSSDWYVSLNADGHEIAFLRSGHETIPAGHRAAPGVTAPGLLVNIEVDDVDAVAERLIAGGVPVLQPLRSEDFGQRHIIVEAPGGIMVDVITPIPFTGEHPGG</sequence>
<evidence type="ECO:0000313" key="3">
    <source>
        <dbReference type="Proteomes" id="UP000011723"/>
    </source>
</evidence>
<evidence type="ECO:0000259" key="1">
    <source>
        <dbReference type="PROSITE" id="PS51819"/>
    </source>
</evidence>
<reference evidence="2 3" key="1">
    <citation type="journal article" date="2012" name="Stand. Genomic Sci.">
        <title>Genome sequence of the halotolerant bacterium Corynebacterium halotolerans type strain YIM 70093(T) (= DSM 44683(T)).</title>
        <authorList>
            <person name="Ruckert C."/>
            <person name="Albersmeier A."/>
            <person name="Al-Dilaimi A."/>
            <person name="Niehaus K."/>
            <person name="Szczepanowski R."/>
            <person name="Kalinowski J."/>
        </authorList>
    </citation>
    <scope>NUCLEOTIDE SEQUENCE [LARGE SCALE GENOMIC DNA]</scope>
    <source>
        <strain evidence="2">YIM 70093</strain>
    </source>
</reference>
<gene>
    <name evidence="2" type="ORF">A605_08915</name>
</gene>
<dbReference type="InterPro" id="IPR004360">
    <property type="entry name" value="Glyas_Fos-R_dOase_dom"/>
</dbReference>
<evidence type="ECO:0000313" key="2">
    <source>
        <dbReference type="EMBL" id="AGF72785.1"/>
    </source>
</evidence>
<dbReference type="EMBL" id="CP003697">
    <property type="protein sequence ID" value="AGF72785.1"/>
    <property type="molecule type" value="Genomic_DNA"/>
</dbReference>
<dbReference type="STRING" id="1121362.A605_08915"/>
<dbReference type="eggNOG" id="COG0346">
    <property type="taxonomic scope" value="Bacteria"/>
</dbReference>
<feature type="domain" description="VOC" evidence="1">
    <location>
        <begin position="3"/>
        <end position="123"/>
    </location>
</feature>
<dbReference type="Gene3D" id="3.30.720.110">
    <property type="match status" value="1"/>
</dbReference>
<dbReference type="SUPFAM" id="SSF54593">
    <property type="entry name" value="Glyoxalase/Bleomycin resistance protein/Dihydroxybiphenyl dioxygenase"/>
    <property type="match status" value="1"/>
</dbReference>
<dbReference type="Gene3D" id="3.30.720.120">
    <property type="match status" value="1"/>
</dbReference>